<dbReference type="Pfam" id="PF14552">
    <property type="entry name" value="Tautomerase_2"/>
    <property type="match status" value="1"/>
</dbReference>
<name>A0A6L9L090_9BACT</name>
<dbReference type="SUPFAM" id="SSF55331">
    <property type="entry name" value="Tautomerase/MIF"/>
    <property type="match status" value="1"/>
</dbReference>
<dbReference type="EMBL" id="JAAFZH010000001">
    <property type="protein sequence ID" value="NDU93925.1"/>
    <property type="molecule type" value="Genomic_DNA"/>
</dbReference>
<accession>A0A6L9L090</accession>
<evidence type="ECO:0000313" key="2">
    <source>
        <dbReference type="Proteomes" id="UP000474175"/>
    </source>
</evidence>
<comment type="caution">
    <text evidence="1">The sequence shown here is derived from an EMBL/GenBank/DDBJ whole genome shotgun (WGS) entry which is preliminary data.</text>
</comment>
<protein>
    <submittedName>
        <fullName evidence="1">Tautomerase family protein</fullName>
    </submittedName>
</protein>
<keyword evidence="2" id="KW-1185">Reference proteome</keyword>
<proteinExistence type="predicted"/>
<dbReference type="InterPro" id="IPR014347">
    <property type="entry name" value="Tautomerase/MIF_sf"/>
</dbReference>
<gene>
    <name evidence="1" type="ORF">GK108_03495</name>
</gene>
<evidence type="ECO:0000313" key="1">
    <source>
        <dbReference type="EMBL" id="NDU93925.1"/>
    </source>
</evidence>
<dbReference type="PANTHER" id="PTHR38460">
    <property type="entry name" value="TAUTOMERASE YOLI-RELATED"/>
    <property type="match status" value="1"/>
</dbReference>
<dbReference type="InterPro" id="IPR037479">
    <property type="entry name" value="Tauto_MSAD"/>
</dbReference>
<dbReference type="Proteomes" id="UP000474175">
    <property type="component" value="Unassembled WGS sequence"/>
</dbReference>
<dbReference type="AlphaFoldDB" id="A0A6L9L090"/>
<reference evidence="1 2" key="1">
    <citation type="submission" date="2020-02" db="EMBL/GenBank/DDBJ databases">
        <title>Draft genome sequence of two Spirosoma agri KCTC 52727 and Spirosoma terrae KCTC 52035.</title>
        <authorList>
            <person name="Rojas J."/>
            <person name="Ambika Manirajan B."/>
            <person name="Suarez C."/>
            <person name="Ratering S."/>
            <person name="Schnell S."/>
        </authorList>
    </citation>
    <scope>NUCLEOTIDE SEQUENCE [LARGE SCALE GENOMIC DNA]</scope>
    <source>
        <strain evidence="1 2">KCTC 52035</strain>
    </source>
</reference>
<dbReference type="RefSeq" id="WP_163942788.1">
    <property type="nucleotide sequence ID" value="NZ_JAAFZH010000001.1"/>
</dbReference>
<dbReference type="PANTHER" id="PTHR38460:SF1">
    <property type="entry name" value="TAUTOMERASE YOLI-RELATED"/>
    <property type="match status" value="1"/>
</dbReference>
<organism evidence="1 2">
    <name type="scientific">Spirosoma terrae</name>
    <dbReference type="NCBI Taxonomy" id="1968276"/>
    <lineage>
        <taxon>Bacteria</taxon>
        <taxon>Pseudomonadati</taxon>
        <taxon>Bacteroidota</taxon>
        <taxon>Cytophagia</taxon>
        <taxon>Cytophagales</taxon>
        <taxon>Cytophagaceae</taxon>
        <taxon>Spirosoma</taxon>
    </lineage>
</organism>
<dbReference type="Gene3D" id="3.30.429.10">
    <property type="entry name" value="Macrophage Migration Inhibitory Factor"/>
    <property type="match status" value="1"/>
</dbReference>
<sequence length="129" mass="15260">MSQVKLYGVREQLLPIRERLSDVVHSCVVDALQFPANKRAHRFFYLDKDDFYWPETASERYVILEFMMMEGRTVETKKRLIHLLYERVCEQLDLAVTDLEICILESPAHNWGFRGMTGDEIQLNYTITI</sequence>